<dbReference type="AlphaFoldDB" id="A0A2H9ZTX3"/>
<evidence type="ECO:0000313" key="1">
    <source>
        <dbReference type="EMBL" id="PKA46733.1"/>
    </source>
</evidence>
<evidence type="ECO:0000313" key="2">
    <source>
        <dbReference type="Proteomes" id="UP000236161"/>
    </source>
</evidence>
<organism evidence="1 2">
    <name type="scientific">Apostasia shenzhenica</name>
    <dbReference type="NCBI Taxonomy" id="1088818"/>
    <lineage>
        <taxon>Eukaryota</taxon>
        <taxon>Viridiplantae</taxon>
        <taxon>Streptophyta</taxon>
        <taxon>Embryophyta</taxon>
        <taxon>Tracheophyta</taxon>
        <taxon>Spermatophyta</taxon>
        <taxon>Magnoliopsida</taxon>
        <taxon>Liliopsida</taxon>
        <taxon>Asparagales</taxon>
        <taxon>Orchidaceae</taxon>
        <taxon>Apostasioideae</taxon>
        <taxon>Apostasia</taxon>
    </lineage>
</organism>
<reference evidence="1 2" key="1">
    <citation type="journal article" date="2017" name="Nature">
        <title>The Apostasia genome and the evolution of orchids.</title>
        <authorList>
            <person name="Zhang G.Q."/>
            <person name="Liu K.W."/>
            <person name="Li Z."/>
            <person name="Lohaus R."/>
            <person name="Hsiao Y.Y."/>
            <person name="Niu S.C."/>
            <person name="Wang J.Y."/>
            <person name="Lin Y.C."/>
            <person name="Xu Q."/>
            <person name="Chen L.J."/>
            <person name="Yoshida K."/>
            <person name="Fujiwara S."/>
            <person name="Wang Z.W."/>
            <person name="Zhang Y.Q."/>
            <person name="Mitsuda N."/>
            <person name="Wang M."/>
            <person name="Liu G.H."/>
            <person name="Pecoraro L."/>
            <person name="Huang H.X."/>
            <person name="Xiao X.J."/>
            <person name="Lin M."/>
            <person name="Wu X.Y."/>
            <person name="Wu W.L."/>
            <person name="Chen Y.Y."/>
            <person name="Chang S.B."/>
            <person name="Sakamoto S."/>
            <person name="Ohme-Takagi M."/>
            <person name="Yagi M."/>
            <person name="Zeng S.J."/>
            <person name="Shen C.Y."/>
            <person name="Yeh C.M."/>
            <person name="Luo Y.B."/>
            <person name="Tsai W.C."/>
            <person name="Van de Peer Y."/>
            <person name="Liu Z.J."/>
        </authorList>
    </citation>
    <scope>NUCLEOTIDE SEQUENCE [LARGE SCALE GENOMIC DNA]</scope>
    <source>
        <strain evidence="2">cv. Shenzhen</strain>
        <tissue evidence="1">Stem</tissue>
    </source>
</reference>
<sequence length="74" mass="8827">MKKLDMLFLMTINFIPQQDWNLFVNYHISEEFEDELATQATQGTIHPKGKSDLFALAYEEPEHPERVRVEKNFR</sequence>
<dbReference type="EMBL" id="KZ453953">
    <property type="protein sequence ID" value="PKA46733.1"/>
    <property type="molecule type" value="Genomic_DNA"/>
</dbReference>
<accession>A0A2H9ZTX3</accession>
<keyword evidence="2" id="KW-1185">Reference proteome</keyword>
<dbReference type="Proteomes" id="UP000236161">
    <property type="component" value="Unassembled WGS sequence"/>
</dbReference>
<proteinExistence type="predicted"/>
<name>A0A2H9ZTX3_9ASPA</name>
<protein>
    <submittedName>
        <fullName evidence="1">Uncharacterized protein</fullName>
    </submittedName>
</protein>
<gene>
    <name evidence="1" type="ORF">AXF42_Ash021630</name>
</gene>